<dbReference type="GO" id="GO:0005737">
    <property type="term" value="C:cytoplasm"/>
    <property type="evidence" value="ECO:0007669"/>
    <property type="project" value="TreeGrafter"/>
</dbReference>
<evidence type="ECO:0000259" key="7">
    <source>
        <dbReference type="SMART" id="SM00905"/>
    </source>
</evidence>
<keyword evidence="9" id="KW-1185">Reference proteome</keyword>
<accession>A0A9E6RD66</accession>
<feature type="domain" description="Dihydroneopterin aldolase/epimerase" evidence="7">
    <location>
        <begin position="37"/>
        <end position="150"/>
    </location>
</feature>
<dbReference type="AlphaFoldDB" id="A0A9E6RD66"/>
<comment type="similarity">
    <text evidence="3 6">Belongs to the DHNA family.</text>
</comment>
<evidence type="ECO:0000256" key="6">
    <source>
        <dbReference type="RuleBase" id="RU362079"/>
    </source>
</evidence>
<dbReference type="NCBIfam" id="TIGR00526">
    <property type="entry name" value="folB_dom"/>
    <property type="match status" value="1"/>
</dbReference>
<dbReference type="SUPFAM" id="SSF55620">
    <property type="entry name" value="Tetrahydrobiopterin biosynthesis enzymes-like"/>
    <property type="match status" value="1"/>
</dbReference>
<dbReference type="KEGG" id="cmet:K6K41_06050"/>
<organism evidence="8 9">
    <name type="scientific">Chenggangzhangella methanolivorans</name>
    <dbReference type="NCBI Taxonomy" id="1437009"/>
    <lineage>
        <taxon>Bacteria</taxon>
        <taxon>Pseudomonadati</taxon>
        <taxon>Pseudomonadota</taxon>
        <taxon>Alphaproteobacteria</taxon>
        <taxon>Hyphomicrobiales</taxon>
        <taxon>Methylopilaceae</taxon>
        <taxon>Chenggangzhangella</taxon>
    </lineage>
</organism>
<comment type="function">
    <text evidence="6">Catalyzes the conversion of 7,8-dihydroneopterin to 6-hydroxymethyl-7,8-dihydropterin.</text>
</comment>
<dbReference type="GO" id="GO:0046654">
    <property type="term" value="P:tetrahydrofolate biosynthetic process"/>
    <property type="evidence" value="ECO:0007669"/>
    <property type="project" value="UniProtKB-UniRule"/>
</dbReference>
<dbReference type="GO" id="GO:0046656">
    <property type="term" value="P:folic acid biosynthetic process"/>
    <property type="evidence" value="ECO:0007669"/>
    <property type="project" value="UniProtKB-UniRule"/>
</dbReference>
<dbReference type="PANTHER" id="PTHR42844">
    <property type="entry name" value="DIHYDRONEOPTERIN ALDOLASE 1-RELATED"/>
    <property type="match status" value="1"/>
</dbReference>
<protein>
    <recommendedName>
        <fullName evidence="6">7,8-dihydroneopterin aldolase</fullName>
        <ecNumber evidence="6">4.1.2.25</ecNumber>
    </recommendedName>
</protein>
<dbReference type="InterPro" id="IPR006156">
    <property type="entry name" value="Dihydroneopterin_aldolase"/>
</dbReference>
<sequence length="155" mass="17471">MQLARWIRGASGARAMIDFPARALDLKTTRSRRVDKVVLKDLSIFARHGLFDAEAELGQRFFIDVEIGADLSVAEERDDADGTIDWADLVETVTKAFTERRYKLVEAAANAVAAAVFVKFRIAQRVRVEIRKPSAPIEAIFSHTAIIVERERPRF</sequence>
<keyword evidence="4 6" id="KW-0289">Folate biosynthesis</keyword>
<dbReference type="EC" id="4.1.2.25" evidence="6"/>
<dbReference type="InterPro" id="IPR006157">
    <property type="entry name" value="FolB_dom"/>
</dbReference>
<reference evidence="8" key="1">
    <citation type="submission" date="2021-08" db="EMBL/GenBank/DDBJ databases">
        <authorList>
            <person name="Zhang H."/>
            <person name="Xu M."/>
            <person name="Yu Z."/>
            <person name="Yang L."/>
            <person name="Cai Y."/>
        </authorList>
    </citation>
    <scope>NUCLEOTIDE SEQUENCE</scope>
    <source>
        <strain evidence="8">CHL1</strain>
    </source>
</reference>
<evidence type="ECO:0000256" key="4">
    <source>
        <dbReference type="ARBA" id="ARBA00022909"/>
    </source>
</evidence>
<dbReference type="Proteomes" id="UP000825701">
    <property type="component" value="Chromosome"/>
</dbReference>
<evidence type="ECO:0000313" key="9">
    <source>
        <dbReference type="Proteomes" id="UP000825701"/>
    </source>
</evidence>
<dbReference type="Pfam" id="PF02152">
    <property type="entry name" value="FolB"/>
    <property type="match status" value="1"/>
</dbReference>
<dbReference type="InterPro" id="IPR043133">
    <property type="entry name" value="GTP-CH-I_C/QueF"/>
</dbReference>
<evidence type="ECO:0000256" key="5">
    <source>
        <dbReference type="ARBA" id="ARBA00023239"/>
    </source>
</evidence>
<gene>
    <name evidence="8" type="primary">folB</name>
    <name evidence="8" type="ORF">K6K41_06050</name>
</gene>
<dbReference type="PANTHER" id="PTHR42844:SF1">
    <property type="entry name" value="DIHYDRONEOPTERIN ALDOLASE 1-RELATED"/>
    <property type="match status" value="1"/>
</dbReference>
<dbReference type="RefSeq" id="WP_261404357.1">
    <property type="nucleotide sequence ID" value="NZ_CP081869.1"/>
</dbReference>
<dbReference type="SMART" id="SM00905">
    <property type="entry name" value="FolB"/>
    <property type="match status" value="1"/>
</dbReference>
<evidence type="ECO:0000256" key="2">
    <source>
        <dbReference type="ARBA" id="ARBA00005013"/>
    </source>
</evidence>
<evidence type="ECO:0000256" key="3">
    <source>
        <dbReference type="ARBA" id="ARBA00005708"/>
    </source>
</evidence>
<proteinExistence type="inferred from homology"/>
<dbReference type="Gene3D" id="3.30.1130.10">
    <property type="match status" value="1"/>
</dbReference>
<name>A0A9E6RD66_9HYPH</name>
<dbReference type="EMBL" id="CP081869">
    <property type="protein sequence ID" value="QZO01123.1"/>
    <property type="molecule type" value="Genomic_DNA"/>
</dbReference>
<evidence type="ECO:0000313" key="8">
    <source>
        <dbReference type="EMBL" id="QZO01123.1"/>
    </source>
</evidence>
<comment type="catalytic activity">
    <reaction evidence="1 6">
        <text>7,8-dihydroneopterin = 6-hydroxymethyl-7,8-dihydropterin + glycolaldehyde</text>
        <dbReference type="Rhea" id="RHEA:10540"/>
        <dbReference type="ChEBI" id="CHEBI:17001"/>
        <dbReference type="ChEBI" id="CHEBI:17071"/>
        <dbReference type="ChEBI" id="CHEBI:44841"/>
        <dbReference type="EC" id="4.1.2.25"/>
    </reaction>
</comment>
<keyword evidence="5 6" id="KW-0456">Lyase</keyword>
<comment type="pathway">
    <text evidence="2 6">Cofactor biosynthesis; tetrahydrofolate biosynthesis; 2-amino-4-hydroxy-6-hydroxymethyl-7,8-dihydropteridine diphosphate from 7,8-dihydroneopterin triphosphate: step 3/4.</text>
</comment>
<dbReference type="NCBIfam" id="TIGR00525">
    <property type="entry name" value="folB"/>
    <property type="match status" value="1"/>
</dbReference>
<dbReference type="GO" id="GO:0004150">
    <property type="term" value="F:dihydroneopterin aldolase activity"/>
    <property type="evidence" value="ECO:0007669"/>
    <property type="project" value="UniProtKB-UniRule"/>
</dbReference>
<evidence type="ECO:0000256" key="1">
    <source>
        <dbReference type="ARBA" id="ARBA00001353"/>
    </source>
</evidence>